<dbReference type="Pfam" id="PF01243">
    <property type="entry name" value="PNPOx_N"/>
    <property type="match status" value="1"/>
</dbReference>
<dbReference type="OrthoDB" id="9796486at2"/>
<dbReference type="Proteomes" id="UP000033684">
    <property type="component" value="Unassembled WGS sequence"/>
</dbReference>
<keyword evidence="3" id="KW-1185">Reference proteome</keyword>
<evidence type="ECO:0000259" key="1">
    <source>
        <dbReference type="Pfam" id="PF01243"/>
    </source>
</evidence>
<dbReference type="RefSeq" id="WP_045779424.1">
    <property type="nucleotide sequence ID" value="NZ_LAJX01000119.1"/>
</dbReference>
<dbReference type="InterPro" id="IPR011576">
    <property type="entry name" value="Pyridox_Oxase_N"/>
</dbReference>
<evidence type="ECO:0000313" key="2">
    <source>
        <dbReference type="EMBL" id="KJV06278.1"/>
    </source>
</evidence>
<dbReference type="EMBL" id="LAJX01000119">
    <property type="protein sequence ID" value="KJV06278.1"/>
    <property type="molecule type" value="Genomic_DNA"/>
</dbReference>
<sequence>MNELYGEQHKLLQQEFDTTKLAERVKEFIVLPEITDEHKAFIESRDMFFLTTIDHRGYPTCSYKGGIPGFIRAVDNTTLAFPSYDGNGMFLSLGNINGNNKIGMLFIDFETPHRVRVHGTASINKNDPLIQEFKGADLIVRVTVKEIFVNCPRYIHQYQRVQFSQYAPQSDFESPLIPQWKRIDALQDVLPERENFIAEELGTISPEEYGALLLKGKG</sequence>
<dbReference type="PATRIC" id="fig|1632867.3.peg.606"/>
<feature type="domain" description="Pyridoxamine 5'-phosphate oxidase N-terminal" evidence="1">
    <location>
        <begin position="34"/>
        <end position="133"/>
    </location>
</feature>
<evidence type="ECO:0000313" key="3">
    <source>
        <dbReference type="Proteomes" id="UP000033684"/>
    </source>
</evidence>
<dbReference type="PANTHER" id="PTHR42815:SF2">
    <property type="entry name" value="FAD-BINDING, PUTATIVE (AFU_ORTHOLOGUE AFUA_6G07600)-RELATED"/>
    <property type="match status" value="1"/>
</dbReference>
<name>A0A0F3IIA6_9GAMM</name>
<comment type="caution">
    <text evidence="2">The sequence shown here is derived from an EMBL/GenBank/DDBJ whole genome shotgun (WGS) entry which is preliminary data.</text>
</comment>
<dbReference type="AlphaFoldDB" id="A0A0F3IIA6"/>
<protein>
    <submittedName>
        <fullName evidence="2">Pyridoxamine 5'-phosphate oxidase</fullName>
    </submittedName>
</protein>
<proteinExistence type="predicted"/>
<dbReference type="SUPFAM" id="SSF50475">
    <property type="entry name" value="FMN-binding split barrel"/>
    <property type="match status" value="1"/>
</dbReference>
<reference evidence="2 3" key="2">
    <citation type="journal article" date="2016" name="Microb. Ecol.">
        <title>Genome Characteristics of a Novel Type I Methanotroph (Sn10-6) Isolated from a Flooded Indian Rice Field.</title>
        <authorList>
            <person name="Rahalkar M.C."/>
            <person name="Pandit P.S."/>
            <person name="Dhakephalkar P.K."/>
            <person name="Pore S."/>
            <person name="Arora P."/>
            <person name="Kapse N."/>
        </authorList>
    </citation>
    <scope>NUCLEOTIDE SEQUENCE [LARGE SCALE GENOMIC DNA]</scope>
    <source>
        <strain evidence="2 3">Sn10-6</strain>
    </source>
</reference>
<organism evidence="2 3">
    <name type="scientific">Methylocucumis oryzae</name>
    <dbReference type="NCBI Taxonomy" id="1632867"/>
    <lineage>
        <taxon>Bacteria</taxon>
        <taxon>Pseudomonadati</taxon>
        <taxon>Pseudomonadota</taxon>
        <taxon>Gammaproteobacteria</taxon>
        <taxon>Methylococcales</taxon>
        <taxon>Methylococcaceae</taxon>
        <taxon>Methylocucumis</taxon>
    </lineage>
</organism>
<dbReference type="Gene3D" id="2.30.110.10">
    <property type="entry name" value="Electron Transport, Fmn-binding Protein, Chain A"/>
    <property type="match status" value="1"/>
</dbReference>
<gene>
    <name evidence="2" type="ORF">VZ94_12105</name>
</gene>
<dbReference type="InterPro" id="IPR012349">
    <property type="entry name" value="Split_barrel_FMN-bd"/>
</dbReference>
<accession>A0A0F3IIA6</accession>
<dbReference type="PANTHER" id="PTHR42815">
    <property type="entry name" value="FAD-BINDING, PUTATIVE (AFU_ORTHOLOGUE AFUA_6G07600)-RELATED"/>
    <property type="match status" value="1"/>
</dbReference>
<reference evidence="3" key="1">
    <citation type="submission" date="2015-03" db="EMBL/GenBank/DDBJ databases">
        <title>Draft genome sequence of a novel methanotroph (Sn10-6) isolated from flooded ricefield rhizosphere in India.</title>
        <authorList>
            <person name="Pandit P.S."/>
            <person name="Pore S.D."/>
            <person name="Arora P."/>
            <person name="Kapse N.G."/>
            <person name="Dhakephalkar P.K."/>
            <person name="Rahalkar M.C."/>
        </authorList>
    </citation>
    <scope>NUCLEOTIDE SEQUENCE [LARGE SCALE GENOMIC DNA]</scope>
    <source>
        <strain evidence="3">Sn10-6</strain>
    </source>
</reference>